<dbReference type="PANTHER" id="PTHR46157:SF4">
    <property type="entry name" value="K(+) EFFLUX ANTIPORTER 3, CHLOROPLASTIC"/>
    <property type="match status" value="1"/>
</dbReference>
<dbReference type="Proteomes" id="UP000240653">
    <property type="component" value="Unassembled WGS sequence"/>
</dbReference>
<dbReference type="Pfam" id="PF02254">
    <property type="entry name" value="TrkA_N"/>
    <property type="match status" value="1"/>
</dbReference>
<feature type="transmembrane region" description="Helical" evidence="11">
    <location>
        <begin position="92"/>
        <end position="115"/>
    </location>
</feature>
<feature type="transmembrane region" description="Helical" evidence="11">
    <location>
        <begin position="187"/>
        <end position="208"/>
    </location>
</feature>
<evidence type="ECO:0000256" key="4">
    <source>
        <dbReference type="ARBA" id="ARBA00022449"/>
    </source>
</evidence>
<dbReference type="SUPFAM" id="SSF51735">
    <property type="entry name" value="NAD(P)-binding Rossmann-fold domains"/>
    <property type="match status" value="1"/>
</dbReference>
<feature type="transmembrane region" description="Helical" evidence="11">
    <location>
        <begin position="327"/>
        <end position="352"/>
    </location>
</feature>
<keyword evidence="8 11" id="KW-1133">Transmembrane helix</keyword>
<feature type="transmembrane region" description="Helical" evidence="11">
    <location>
        <begin position="246"/>
        <end position="263"/>
    </location>
</feature>
<dbReference type="InterPro" id="IPR038770">
    <property type="entry name" value="Na+/solute_symporter_sf"/>
</dbReference>
<dbReference type="GO" id="GO:0015297">
    <property type="term" value="F:antiporter activity"/>
    <property type="evidence" value="ECO:0007669"/>
    <property type="project" value="UniProtKB-KW"/>
</dbReference>
<evidence type="ECO:0000256" key="6">
    <source>
        <dbReference type="ARBA" id="ARBA00022692"/>
    </source>
</evidence>
<keyword evidence="6 11" id="KW-0812">Transmembrane</keyword>
<dbReference type="PANTHER" id="PTHR46157">
    <property type="entry name" value="K(+) EFFLUX ANTIPORTER 3, CHLOROPLASTIC"/>
    <property type="match status" value="1"/>
</dbReference>
<protein>
    <submittedName>
        <fullName evidence="13">Potassium transporter KefB</fullName>
    </submittedName>
</protein>
<feature type="transmembrane region" description="Helical" evidence="11">
    <location>
        <begin position="12"/>
        <end position="29"/>
    </location>
</feature>
<accession>A0A2P7S2F0</accession>
<dbReference type="InterPro" id="IPR036291">
    <property type="entry name" value="NAD(P)-bd_dom_sf"/>
</dbReference>
<feature type="domain" description="RCK N-terminal" evidence="12">
    <location>
        <begin position="409"/>
        <end position="526"/>
    </location>
</feature>
<feature type="transmembrane region" description="Helical" evidence="11">
    <location>
        <begin position="220"/>
        <end position="240"/>
    </location>
</feature>
<dbReference type="Gene3D" id="1.20.1530.20">
    <property type="match status" value="1"/>
</dbReference>
<dbReference type="InterPro" id="IPR006153">
    <property type="entry name" value="Cation/H_exchanger_TM"/>
</dbReference>
<feature type="transmembrane region" description="Helical" evidence="11">
    <location>
        <begin position="364"/>
        <end position="383"/>
    </location>
</feature>
<dbReference type="OrthoDB" id="9781411at2"/>
<feature type="transmembrane region" description="Helical" evidence="11">
    <location>
        <begin position="153"/>
        <end position="175"/>
    </location>
</feature>
<feature type="transmembrane region" description="Helical" evidence="11">
    <location>
        <begin position="61"/>
        <end position="80"/>
    </location>
</feature>
<evidence type="ECO:0000256" key="9">
    <source>
        <dbReference type="ARBA" id="ARBA00023065"/>
    </source>
</evidence>
<evidence type="ECO:0000256" key="5">
    <source>
        <dbReference type="ARBA" id="ARBA00022538"/>
    </source>
</evidence>
<dbReference type="InterPro" id="IPR004771">
    <property type="entry name" value="K/H_exchanger"/>
</dbReference>
<evidence type="ECO:0000313" key="13">
    <source>
        <dbReference type="EMBL" id="PSJ56644.1"/>
    </source>
</evidence>
<organism evidence="13 14">
    <name type="scientific">Pseudaminobacter soli</name>
    <name type="common">ex Li et al. 2025</name>
    <dbReference type="NCBI Taxonomy" id="1295366"/>
    <lineage>
        <taxon>Bacteria</taxon>
        <taxon>Pseudomonadati</taxon>
        <taxon>Pseudomonadota</taxon>
        <taxon>Alphaproteobacteria</taxon>
        <taxon>Hyphomicrobiales</taxon>
        <taxon>Phyllobacteriaceae</taxon>
        <taxon>Pseudaminobacter</taxon>
    </lineage>
</organism>
<comment type="caution">
    <text evidence="13">The sequence shown here is derived from an EMBL/GenBank/DDBJ whole genome shotgun (WGS) entry which is preliminary data.</text>
</comment>
<keyword evidence="9" id="KW-0406">Ion transport</keyword>
<evidence type="ECO:0000256" key="2">
    <source>
        <dbReference type="ARBA" id="ARBA00005551"/>
    </source>
</evidence>
<sequence>MAAPAFHEPVILRDAIVFLLAAIVVVPLFRRFGVNAVIGYLVAGAIIGPHGLALVHEVEGTHQLAELGVVFMLFSIGLELSPERLRVMARYVFGLGVAQVVVTGTVLAAGVLALGASPGQAAVIGGALALSSTAFVLQLLSQRGELHTHFGRVVLSVLLLQDLAVVPGLAVVTALGSQPDALSEALAIAAAKAVAALALILVVGRWVLRPLYRMIAGMRSPELFAAATLLVVLGTTWGMIQAGLSTALGAFLAGLMLAGTEYRHQIEADIRPARGLLLGLFFISIGMLVDFRTVAPRLPEILAATALLVLAKATIMTGLCRLFQLPLPLAATVGLHLAQGGEFAFVLISLAMGTGVLPVQAGQFLLTVVAITMALTPLLGRIGQLTQSWLQARAPGGLASLASEAEALTDHVVIAGFGRVGRTIAAILDARKIRWIAVDLDPINVAAARAQGLPVFFGDASNEVIIHATKIGQARAAVITLDAPSATASVLRMIRSELPDIPVVVRARDAENMDELLRNGASQVMPETIESSLLLGGMVLKTLGDSDAKIEEVIGSLRQAAYQASGSQGVLAWRSAPEMSKRP</sequence>
<dbReference type="GO" id="GO:1902600">
    <property type="term" value="P:proton transmembrane transport"/>
    <property type="evidence" value="ECO:0007669"/>
    <property type="project" value="InterPro"/>
</dbReference>
<keyword evidence="5" id="KW-0633">Potassium transport</keyword>
<dbReference type="RefSeq" id="WP_106726561.1">
    <property type="nucleotide sequence ID" value="NZ_PXYL01000017.1"/>
</dbReference>
<evidence type="ECO:0000259" key="12">
    <source>
        <dbReference type="PROSITE" id="PS51201"/>
    </source>
</evidence>
<feature type="transmembrane region" description="Helical" evidence="11">
    <location>
        <begin position="275"/>
        <end position="295"/>
    </location>
</feature>
<evidence type="ECO:0000256" key="10">
    <source>
        <dbReference type="ARBA" id="ARBA00023136"/>
    </source>
</evidence>
<keyword evidence="10 11" id="KW-0472">Membrane</keyword>
<dbReference type="Pfam" id="PF00999">
    <property type="entry name" value="Na_H_Exchanger"/>
    <property type="match status" value="1"/>
</dbReference>
<dbReference type="GO" id="GO:0012505">
    <property type="term" value="C:endomembrane system"/>
    <property type="evidence" value="ECO:0007669"/>
    <property type="project" value="UniProtKB-SubCell"/>
</dbReference>
<evidence type="ECO:0000256" key="8">
    <source>
        <dbReference type="ARBA" id="ARBA00022989"/>
    </source>
</evidence>
<feature type="transmembrane region" description="Helical" evidence="11">
    <location>
        <begin position="301"/>
        <end position="320"/>
    </location>
</feature>
<evidence type="ECO:0000256" key="11">
    <source>
        <dbReference type="SAM" id="Phobius"/>
    </source>
</evidence>
<keyword evidence="3" id="KW-0813">Transport</keyword>
<dbReference type="AlphaFoldDB" id="A0A2P7S2F0"/>
<evidence type="ECO:0000313" key="14">
    <source>
        <dbReference type="Proteomes" id="UP000240653"/>
    </source>
</evidence>
<reference evidence="13 14" key="1">
    <citation type="submission" date="2018-03" db="EMBL/GenBank/DDBJ databases">
        <title>The draft genome of Mesorhizobium soli JCM 19897.</title>
        <authorList>
            <person name="Li L."/>
            <person name="Liu L."/>
            <person name="Liang L."/>
            <person name="Wang T."/>
            <person name="Zhang X."/>
        </authorList>
    </citation>
    <scope>NUCLEOTIDE SEQUENCE [LARGE SCALE GENOMIC DNA]</scope>
    <source>
        <strain evidence="13 14">JCM 19897</strain>
    </source>
</reference>
<dbReference type="NCBIfam" id="TIGR00932">
    <property type="entry name" value="2a37"/>
    <property type="match status" value="1"/>
</dbReference>
<dbReference type="GO" id="GO:0008324">
    <property type="term" value="F:monoatomic cation transmembrane transporter activity"/>
    <property type="evidence" value="ECO:0007669"/>
    <property type="project" value="InterPro"/>
</dbReference>
<dbReference type="Gene3D" id="3.40.50.720">
    <property type="entry name" value="NAD(P)-binding Rossmann-like Domain"/>
    <property type="match status" value="1"/>
</dbReference>
<dbReference type="EMBL" id="PXYL01000017">
    <property type="protein sequence ID" value="PSJ56644.1"/>
    <property type="molecule type" value="Genomic_DNA"/>
</dbReference>
<keyword evidence="7" id="KW-0630">Potassium</keyword>
<evidence type="ECO:0000256" key="7">
    <source>
        <dbReference type="ARBA" id="ARBA00022958"/>
    </source>
</evidence>
<gene>
    <name evidence="13" type="ORF">C7I85_24100</name>
</gene>
<evidence type="ECO:0000256" key="3">
    <source>
        <dbReference type="ARBA" id="ARBA00022448"/>
    </source>
</evidence>
<proteinExistence type="inferred from homology"/>
<keyword evidence="14" id="KW-1185">Reference proteome</keyword>
<dbReference type="GO" id="GO:0006813">
    <property type="term" value="P:potassium ion transport"/>
    <property type="evidence" value="ECO:0007669"/>
    <property type="project" value="UniProtKB-KW"/>
</dbReference>
<dbReference type="InterPro" id="IPR003148">
    <property type="entry name" value="RCK_N"/>
</dbReference>
<name>A0A2P7S2F0_9HYPH</name>
<evidence type="ECO:0000256" key="1">
    <source>
        <dbReference type="ARBA" id="ARBA00004127"/>
    </source>
</evidence>
<keyword evidence="4" id="KW-0050">Antiport</keyword>
<feature type="transmembrane region" description="Helical" evidence="11">
    <location>
        <begin position="36"/>
        <end position="55"/>
    </location>
</feature>
<comment type="subcellular location">
    <subcellularLocation>
        <location evidence="1">Endomembrane system</location>
        <topology evidence="1">Multi-pass membrane protein</topology>
    </subcellularLocation>
</comment>
<dbReference type="FunFam" id="3.40.50.720:FF:000036">
    <property type="entry name" value="Glutathione-regulated potassium-efflux system protein KefB"/>
    <property type="match status" value="1"/>
</dbReference>
<dbReference type="GO" id="GO:0016020">
    <property type="term" value="C:membrane"/>
    <property type="evidence" value="ECO:0007669"/>
    <property type="project" value="InterPro"/>
</dbReference>
<dbReference type="PROSITE" id="PS51201">
    <property type="entry name" value="RCK_N"/>
    <property type="match status" value="1"/>
</dbReference>
<comment type="similarity">
    <text evidence="2">Belongs to the monovalent cation:proton antiporter 2 (CPA2) transporter (TC 2.A.37) family.</text>
</comment>
<feature type="transmembrane region" description="Helical" evidence="11">
    <location>
        <begin position="121"/>
        <end position="141"/>
    </location>
</feature>